<keyword evidence="4" id="KW-1185">Reference proteome</keyword>
<evidence type="ECO:0000259" key="2">
    <source>
        <dbReference type="PROSITE" id="PS51746"/>
    </source>
</evidence>
<comment type="caution">
    <text evidence="3">The sequence shown here is derived from an EMBL/GenBank/DDBJ whole genome shotgun (WGS) entry which is preliminary data.</text>
</comment>
<keyword evidence="1" id="KW-1133">Transmembrane helix</keyword>
<dbReference type="CDD" id="cd00143">
    <property type="entry name" value="PP2Cc"/>
    <property type="match status" value="1"/>
</dbReference>
<organism evidence="3 4">
    <name type="scientific">Conyzicola nivalis</name>
    <dbReference type="NCBI Taxonomy" id="1477021"/>
    <lineage>
        <taxon>Bacteria</taxon>
        <taxon>Bacillati</taxon>
        <taxon>Actinomycetota</taxon>
        <taxon>Actinomycetes</taxon>
        <taxon>Micrococcales</taxon>
        <taxon>Microbacteriaceae</taxon>
        <taxon>Conyzicola</taxon>
    </lineage>
</organism>
<dbReference type="PANTHER" id="PTHR47992">
    <property type="entry name" value="PROTEIN PHOSPHATASE"/>
    <property type="match status" value="1"/>
</dbReference>
<dbReference type="Proteomes" id="UP000606922">
    <property type="component" value="Unassembled WGS sequence"/>
</dbReference>
<dbReference type="RefSeq" id="WP_188510821.1">
    <property type="nucleotide sequence ID" value="NZ_BMGB01000001.1"/>
</dbReference>
<feature type="domain" description="PPM-type phosphatase" evidence="2">
    <location>
        <begin position="5"/>
        <end position="238"/>
    </location>
</feature>
<proteinExistence type="predicted"/>
<name>A0A916SNT5_9MICO</name>
<sequence>MAPGKSAAVSHVGKIRANNQDSGYAGEYLFVVADGMGGHAGGDVASAIAVKRITETDRQFASGSDAEFALHTALTAANAQLAETVFDHSELTGMGTTVSGLILVGGQVVIAHIGDSRIYLLRDGELTQVTADHTFVQRLVDSGRITEEEAAVHPRRSVLMRVLGDVDATPEIDTSIMATQPGDRWLLCSDGLSSYVSHDKILHALTSVADAQNAAERLVKDALDQGAPDNVTVVLVDIDESGTSAHVPPLTVGSAASPLVFDGDVAKKPLRLPALLLHPLKVSKPDDSHFEPESDGYLDELILEDRRRARRRRITWLVGLILVVLGILGGIFTAYQYTQSRYFVGVDQGNVAIYRGVQEGIGPISLSTVYRTTSIEVDSLTAYSQQRVEATINADDLSDAERIVDTLSNVSPE</sequence>
<evidence type="ECO:0000313" key="3">
    <source>
        <dbReference type="EMBL" id="GGB08602.1"/>
    </source>
</evidence>
<reference evidence="3" key="1">
    <citation type="journal article" date="2014" name="Int. J. Syst. Evol. Microbiol.">
        <title>Complete genome sequence of Corynebacterium casei LMG S-19264T (=DSM 44701T), isolated from a smear-ripened cheese.</title>
        <authorList>
            <consortium name="US DOE Joint Genome Institute (JGI-PGF)"/>
            <person name="Walter F."/>
            <person name="Albersmeier A."/>
            <person name="Kalinowski J."/>
            <person name="Ruckert C."/>
        </authorList>
    </citation>
    <scope>NUCLEOTIDE SEQUENCE</scope>
    <source>
        <strain evidence="3">CGMCC 1.12813</strain>
    </source>
</reference>
<gene>
    <name evidence="3" type="ORF">GCM10010979_23920</name>
</gene>
<feature type="transmembrane region" description="Helical" evidence="1">
    <location>
        <begin position="314"/>
        <end position="335"/>
    </location>
</feature>
<accession>A0A916SNT5</accession>
<dbReference type="EMBL" id="BMGB01000001">
    <property type="protein sequence ID" value="GGB08602.1"/>
    <property type="molecule type" value="Genomic_DNA"/>
</dbReference>
<dbReference type="Gene3D" id="3.60.40.10">
    <property type="entry name" value="PPM-type phosphatase domain"/>
    <property type="match status" value="1"/>
</dbReference>
<dbReference type="SUPFAM" id="SSF81606">
    <property type="entry name" value="PP2C-like"/>
    <property type="match status" value="1"/>
</dbReference>
<dbReference type="AlphaFoldDB" id="A0A916SNT5"/>
<dbReference type="NCBIfam" id="NF033484">
    <property type="entry name" value="Stp1_PP2C_phos"/>
    <property type="match status" value="1"/>
</dbReference>
<dbReference type="Pfam" id="PF13672">
    <property type="entry name" value="PP2C_2"/>
    <property type="match status" value="1"/>
</dbReference>
<keyword evidence="1" id="KW-0812">Transmembrane</keyword>
<dbReference type="SMART" id="SM00331">
    <property type="entry name" value="PP2C_SIG"/>
    <property type="match status" value="1"/>
</dbReference>
<reference evidence="3" key="2">
    <citation type="submission" date="2020-09" db="EMBL/GenBank/DDBJ databases">
        <authorList>
            <person name="Sun Q."/>
            <person name="Zhou Y."/>
        </authorList>
    </citation>
    <scope>NUCLEOTIDE SEQUENCE</scope>
    <source>
        <strain evidence="3">CGMCC 1.12813</strain>
    </source>
</reference>
<evidence type="ECO:0000256" key="1">
    <source>
        <dbReference type="SAM" id="Phobius"/>
    </source>
</evidence>
<evidence type="ECO:0000313" key="4">
    <source>
        <dbReference type="Proteomes" id="UP000606922"/>
    </source>
</evidence>
<keyword evidence="1" id="KW-0472">Membrane</keyword>
<dbReference type="GO" id="GO:0004722">
    <property type="term" value="F:protein serine/threonine phosphatase activity"/>
    <property type="evidence" value="ECO:0007669"/>
    <property type="project" value="InterPro"/>
</dbReference>
<dbReference type="PROSITE" id="PS51746">
    <property type="entry name" value="PPM_2"/>
    <property type="match status" value="1"/>
</dbReference>
<dbReference type="InterPro" id="IPR001932">
    <property type="entry name" value="PPM-type_phosphatase-like_dom"/>
</dbReference>
<protein>
    <submittedName>
        <fullName evidence="3">Serine/threonine protein phosphatase</fullName>
    </submittedName>
</protein>
<dbReference type="InterPro" id="IPR015655">
    <property type="entry name" value="PP2C"/>
</dbReference>
<dbReference type="SMART" id="SM00332">
    <property type="entry name" value="PP2Cc"/>
    <property type="match status" value="1"/>
</dbReference>
<dbReference type="InterPro" id="IPR036457">
    <property type="entry name" value="PPM-type-like_dom_sf"/>
</dbReference>